<organism evidence="3">
    <name type="scientific">Photinus pyralis</name>
    <name type="common">Common eastern firefly</name>
    <name type="synonym">Lampyris pyralis</name>
    <dbReference type="NCBI Taxonomy" id="7054"/>
    <lineage>
        <taxon>Eukaryota</taxon>
        <taxon>Metazoa</taxon>
        <taxon>Ecdysozoa</taxon>
        <taxon>Arthropoda</taxon>
        <taxon>Hexapoda</taxon>
        <taxon>Insecta</taxon>
        <taxon>Pterygota</taxon>
        <taxon>Neoptera</taxon>
        <taxon>Endopterygota</taxon>
        <taxon>Coleoptera</taxon>
        <taxon>Polyphaga</taxon>
        <taxon>Elateriformia</taxon>
        <taxon>Elateroidea</taxon>
        <taxon>Lampyridae</taxon>
        <taxon>Lampyrinae</taxon>
        <taxon>Photinus</taxon>
    </lineage>
</organism>
<evidence type="ECO:0000313" key="3">
    <source>
        <dbReference type="EMBL" id="JAV88924.1"/>
    </source>
</evidence>
<name>A0A1Y1MT87_PHOPY</name>
<evidence type="ECO:0000256" key="1">
    <source>
        <dbReference type="SAM" id="MobiDB-lite"/>
    </source>
</evidence>
<proteinExistence type="predicted"/>
<keyword evidence="2" id="KW-0812">Transmembrane</keyword>
<sequence length="145" mass="16355">MDNSKRTTERRGSLLILTIIIVIIIIIVIVGICVGVLTTGESRRITLYCLLVILILLGIMSCIFIEFQRKQAIRKRDRSAELWLQQTLEEQRRAIQPSAPPLSAHTSWALTAPWRHSGDKGRKYSREGTLPPYSPQNVNGTCTVN</sequence>
<feature type="compositionally biased region" description="Basic and acidic residues" evidence="1">
    <location>
        <begin position="116"/>
        <end position="126"/>
    </location>
</feature>
<feature type="compositionally biased region" description="Polar residues" evidence="1">
    <location>
        <begin position="135"/>
        <end position="145"/>
    </location>
</feature>
<dbReference type="EMBL" id="GEZM01021582">
    <property type="protein sequence ID" value="JAV88924.1"/>
    <property type="molecule type" value="Transcribed_RNA"/>
</dbReference>
<dbReference type="AlphaFoldDB" id="A0A1Y1MT87"/>
<evidence type="ECO:0000256" key="2">
    <source>
        <dbReference type="SAM" id="Phobius"/>
    </source>
</evidence>
<keyword evidence="2" id="KW-0472">Membrane</keyword>
<feature type="transmembrane region" description="Helical" evidence="2">
    <location>
        <begin position="45"/>
        <end position="67"/>
    </location>
</feature>
<feature type="region of interest" description="Disordered" evidence="1">
    <location>
        <begin position="114"/>
        <end position="145"/>
    </location>
</feature>
<accession>A0A1Y1MT87</accession>
<reference evidence="3" key="1">
    <citation type="journal article" date="2016" name="Sci. Rep.">
        <title>Molecular characterization of firefly nuptial gifts: a multi-omics approach sheds light on postcopulatory sexual selection.</title>
        <authorList>
            <person name="Al-Wathiqui N."/>
            <person name="Fallon T.R."/>
            <person name="South A."/>
            <person name="Weng J.K."/>
            <person name="Lewis S.M."/>
        </authorList>
    </citation>
    <scope>NUCLEOTIDE SEQUENCE</scope>
</reference>
<feature type="transmembrane region" description="Helical" evidence="2">
    <location>
        <begin position="12"/>
        <end position="39"/>
    </location>
</feature>
<protein>
    <submittedName>
        <fullName evidence="3">Uncharacterized protein</fullName>
    </submittedName>
</protein>
<keyword evidence="2" id="KW-1133">Transmembrane helix</keyword>